<evidence type="ECO:0000256" key="11">
    <source>
        <dbReference type="ARBA" id="ARBA00022840"/>
    </source>
</evidence>
<feature type="binding site" evidence="16">
    <location>
        <position position="429"/>
    </location>
    <ligand>
        <name>Zn(2+)</name>
        <dbReference type="ChEBI" id="CHEBI:29105"/>
        <note>catalytic</note>
    </ligand>
</feature>
<comment type="subunit">
    <text evidence="16">Homohexamer.</text>
</comment>
<dbReference type="GO" id="GO:0005886">
    <property type="term" value="C:plasma membrane"/>
    <property type="evidence" value="ECO:0007669"/>
    <property type="project" value="UniProtKB-SubCell"/>
</dbReference>
<dbReference type="Proteomes" id="UP000236434">
    <property type="component" value="Unassembled WGS sequence"/>
</dbReference>
<keyword evidence="14 16" id="KW-0472">Membrane</keyword>
<dbReference type="InterPro" id="IPR003593">
    <property type="entry name" value="AAA+_ATPase"/>
</dbReference>
<feature type="binding site" evidence="16">
    <location>
        <position position="502"/>
    </location>
    <ligand>
        <name>Zn(2+)</name>
        <dbReference type="ChEBI" id="CHEBI:29105"/>
        <note>catalytic</note>
    </ligand>
</feature>
<dbReference type="Gene3D" id="1.20.58.760">
    <property type="entry name" value="Peptidase M41"/>
    <property type="match status" value="1"/>
</dbReference>
<gene>
    <name evidence="16" type="primary">ftsH</name>
    <name evidence="19" type="ORF">X929_02515</name>
</gene>
<dbReference type="Gene3D" id="1.10.8.60">
    <property type="match status" value="1"/>
</dbReference>
<evidence type="ECO:0000256" key="17">
    <source>
        <dbReference type="RuleBase" id="RU003651"/>
    </source>
</evidence>
<dbReference type="InterPro" id="IPR005936">
    <property type="entry name" value="FtsH"/>
</dbReference>
<dbReference type="Gene3D" id="3.40.50.300">
    <property type="entry name" value="P-loop containing nucleotide triphosphate hydrolases"/>
    <property type="match status" value="1"/>
</dbReference>
<dbReference type="NCBIfam" id="TIGR01241">
    <property type="entry name" value="FtsH_fam"/>
    <property type="match status" value="1"/>
</dbReference>
<reference evidence="19 20" key="1">
    <citation type="submission" date="2013-12" db="EMBL/GenBank/DDBJ databases">
        <title>Comparative genomics of Petrotoga isolates.</title>
        <authorList>
            <person name="Nesbo C.L."/>
            <person name="Charchuk R."/>
            <person name="Chow K."/>
        </authorList>
    </citation>
    <scope>NUCLEOTIDE SEQUENCE [LARGE SCALE GENOMIC DNA]</scope>
    <source>
        <strain evidence="19 20">DSM 13574</strain>
    </source>
</reference>
<dbReference type="OrthoDB" id="9809379at2"/>
<dbReference type="SUPFAM" id="SSF52540">
    <property type="entry name" value="P-loop containing nucleoside triphosphate hydrolases"/>
    <property type="match status" value="1"/>
</dbReference>
<comment type="subcellular location">
    <subcellularLocation>
        <location evidence="16">Cell membrane</location>
        <topology evidence="16">Multi-pass membrane protein</topology>
        <orientation evidence="16">Cytoplasmic side</orientation>
    </subcellularLocation>
    <subcellularLocation>
        <location evidence="1">Membrane</location>
    </subcellularLocation>
</comment>
<dbReference type="Pfam" id="PF00004">
    <property type="entry name" value="AAA"/>
    <property type="match status" value="1"/>
</dbReference>
<keyword evidence="10 16" id="KW-0862">Zinc</keyword>
<feature type="binding site" evidence="16">
    <location>
        <position position="425"/>
    </location>
    <ligand>
        <name>Zn(2+)</name>
        <dbReference type="ChEBI" id="CHEBI:29105"/>
        <note>catalytic</note>
    </ligand>
</feature>
<organism evidence="19 20">
    <name type="scientific">Petrotoga olearia DSM 13574</name>
    <dbReference type="NCBI Taxonomy" id="1122955"/>
    <lineage>
        <taxon>Bacteria</taxon>
        <taxon>Thermotogati</taxon>
        <taxon>Thermotogota</taxon>
        <taxon>Thermotogae</taxon>
        <taxon>Petrotogales</taxon>
        <taxon>Petrotogaceae</taxon>
        <taxon>Petrotoga</taxon>
    </lineage>
</organism>
<keyword evidence="12 16" id="KW-1133">Transmembrane helix</keyword>
<keyword evidence="7 16" id="KW-0479">Metal-binding</keyword>
<comment type="cofactor">
    <cofactor evidence="16">
        <name>Zn(2+)</name>
        <dbReference type="ChEBI" id="CHEBI:29105"/>
    </cofactor>
    <text evidence="16">Binds 1 zinc ion per subunit.</text>
</comment>
<evidence type="ECO:0000256" key="13">
    <source>
        <dbReference type="ARBA" id="ARBA00023049"/>
    </source>
</evidence>
<feature type="transmembrane region" description="Helical" evidence="16">
    <location>
        <begin position="12"/>
        <end position="32"/>
    </location>
</feature>
<dbReference type="SUPFAM" id="SSF140990">
    <property type="entry name" value="FtsH protease domain-like"/>
    <property type="match status" value="1"/>
</dbReference>
<dbReference type="InterPro" id="IPR011546">
    <property type="entry name" value="Pept_M41_FtsH_extracell"/>
</dbReference>
<evidence type="ECO:0000256" key="6">
    <source>
        <dbReference type="ARBA" id="ARBA00022692"/>
    </source>
</evidence>
<dbReference type="AlphaFoldDB" id="A0A2K1P4C9"/>
<keyword evidence="3 16" id="KW-1003">Cell membrane</keyword>
<evidence type="ECO:0000256" key="4">
    <source>
        <dbReference type="ARBA" id="ARBA00022519"/>
    </source>
</evidence>
<dbReference type="GO" id="GO:0030163">
    <property type="term" value="P:protein catabolic process"/>
    <property type="evidence" value="ECO:0007669"/>
    <property type="project" value="UniProtKB-UniRule"/>
</dbReference>
<dbReference type="InterPro" id="IPR041569">
    <property type="entry name" value="AAA_lid_3"/>
</dbReference>
<evidence type="ECO:0000256" key="16">
    <source>
        <dbReference type="HAMAP-Rule" id="MF_01458"/>
    </source>
</evidence>
<dbReference type="PANTHER" id="PTHR23076">
    <property type="entry name" value="METALLOPROTEASE M41 FTSH"/>
    <property type="match status" value="1"/>
</dbReference>
<dbReference type="GO" id="GO:0004176">
    <property type="term" value="F:ATP-dependent peptidase activity"/>
    <property type="evidence" value="ECO:0007669"/>
    <property type="project" value="InterPro"/>
</dbReference>
<dbReference type="SMART" id="SM00382">
    <property type="entry name" value="AAA"/>
    <property type="match status" value="1"/>
</dbReference>
<dbReference type="GO" id="GO:0051301">
    <property type="term" value="P:cell division"/>
    <property type="evidence" value="ECO:0007669"/>
    <property type="project" value="UniProtKB-KW"/>
</dbReference>
<name>A0A2K1P4C9_9BACT</name>
<keyword evidence="19" id="KW-0131">Cell cycle</keyword>
<sequence>MNNNPNRRGSLFGPLFIYFILAMLIFMSISQLNTSNITEISYTDLVNLINQDTIISLQIDTSGLIQAKARNGQLFQVYAPTLLMDQAYVRALANDGIKVEYIKNTGASWWVTMLIYMLPIIILMFFWFWMFRRSGTGEGIPGSNYRRNPAKRYDSRRNKITFNDVAGIDEVKEELEDIVNFLKDPKNFSALGAKMPKGVLLSGLPGTGKTLVARAVAGEADVPFYFMSGSDFVELFVGVGAARVRDLFKEARENSPAIIFIDELDAVGRQRGTGLGGGHDEREQTLNALLVEMDGFDPREGIVVMAATNRPDILDKALLRPGRFDKKIFLDVPDLKAREEIIKIHLRGKKITDDIDVKSLAQSTPGFVGADLENMVNEAALLAARDGRDHITNDDFQEAIERVIVGPARKSRKITPKEKKIITYHELGHAILGYLLPYADPVHKITIVPRGQAALGYTMQLPTEDRFLITEPEIRDKIVGMLGGRAAEEIVFNEITTGAGNDLKRATELVREMVAQLGMSEKIGPIAWGEEEGEIFLGREITRMKNFSQETAKEIDSEIKNFILSSYEKAKNLLLENKEKLDLLAIYLYNKENISGKEFKKMMEMDIEELNTYVLKDKDVKEKDLFVSYA</sequence>
<comment type="similarity">
    <text evidence="17">Belongs to the AAA ATPase family.</text>
</comment>
<dbReference type="InterPro" id="IPR003959">
    <property type="entry name" value="ATPase_AAA_core"/>
</dbReference>
<evidence type="ECO:0000256" key="9">
    <source>
        <dbReference type="ARBA" id="ARBA00022801"/>
    </source>
</evidence>
<keyword evidence="5 16" id="KW-0645">Protease</keyword>
<keyword evidence="8 16" id="KW-0547">Nucleotide-binding</keyword>
<keyword evidence="4" id="KW-0997">Cell inner membrane</keyword>
<dbReference type="InterPro" id="IPR037219">
    <property type="entry name" value="Peptidase_M41-like"/>
</dbReference>
<dbReference type="PANTHER" id="PTHR23076:SF97">
    <property type="entry name" value="ATP-DEPENDENT ZINC METALLOPROTEASE YME1L1"/>
    <property type="match status" value="1"/>
</dbReference>
<keyword evidence="13 16" id="KW-0482">Metalloprotease</keyword>
<evidence type="ECO:0000256" key="8">
    <source>
        <dbReference type="ARBA" id="ARBA00022741"/>
    </source>
</evidence>
<dbReference type="GO" id="GO:0006508">
    <property type="term" value="P:proteolysis"/>
    <property type="evidence" value="ECO:0007669"/>
    <property type="project" value="UniProtKB-KW"/>
</dbReference>
<evidence type="ECO:0000256" key="5">
    <source>
        <dbReference type="ARBA" id="ARBA00022670"/>
    </source>
</evidence>
<evidence type="ECO:0000256" key="12">
    <source>
        <dbReference type="ARBA" id="ARBA00022989"/>
    </source>
</evidence>
<keyword evidence="6 16" id="KW-0812">Transmembrane</keyword>
<comment type="function">
    <text evidence="16">Acts as a processive, ATP-dependent zinc metallopeptidase for both cytoplasmic and membrane proteins. Plays a role in the quality control of integral membrane proteins.</text>
</comment>
<dbReference type="GO" id="GO:0008270">
    <property type="term" value="F:zinc ion binding"/>
    <property type="evidence" value="ECO:0007669"/>
    <property type="project" value="UniProtKB-UniRule"/>
</dbReference>
<dbReference type="EC" id="3.4.24.-" evidence="16"/>
<keyword evidence="11 16" id="KW-0067">ATP-binding</keyword>
<evidence type="ECO:0000256" key="3">
    <source>
        <dbReference type="ARBA" id="ARBA00022475"/>
    </source>
</evidence>
<dbReference type="FunFam" id="3.40.50.300:FF:000001">
    <property type="entry name" value="ATP-dependent zinc metalloprotease FtsH"/>
    <property type="match status" value="1"/>
</dbReference>
<comment type="similarity">
    <text evidence="15 16">In the central section; belongs to the AAA ATPase family.</text>
</comment>
<dbReference type="RefSeq" id="WP_103066469.1">
    <property type="nucleotide sequence ID" value="NZ_AZRL01000004.1"/>
</dbReference>
<dbReference type="EMBL" id="AZRL01000004">
    <property type="protein sequence ID" value="PNR97638.1"/>
    <property type="molecule type" value="Genomic_DNA"/>
</dbReference>
<keyword evidence="19" id="KW-0132">Cell division</keyword>
<evidence type="ECO:0000313" key="20">
    <source>
        <dbReference type="Proteomes" id="UP000236434"/>
    </source>
</evidence>
<evidence type="ECO:0000256" key="7">
    <source>
        <dbReference type="ARBA" id="ARBA00022723"/>
    </source>
</evidence>
<dbReference type="HAMAP" id="MF_01458">
    <property type="entry name" value="FtsH"/>
    <property type="match status" value="1"/>
</dbReference>
<dbReference type="InterPro" id="IPR000642">
    <property type="entry name" value="Peptidase_M41"/>
</dbReference>
<feature type="binding site" evidence="16">
    <location>
        <begin position="203"/>
        <end position="210"/>
    </location>
    <ligand>
        <name>ATP</name>
        <dbReference type="ChEBI" id="CHEBI:30616"/>
    </ligand>
</feature>
<dbReference type="InterPro" id="IPR003960">
    <property type="entry name" value="ATPase_AAA_CS"/>
</dbReference>
<dbReference type="FunFam" id="1.10.8.60:FF:000001">
    <property type="entry name" value="ATP-dependent zinc metalloprotease FtsH"/>
    <property type="match status" value="1"/>
</dbReference>
<feature type="transmembrane region" description="Helical" evidence="16">
    <location>
        <begin position="107"/>
        <end position="129"/>
    </location>
</feature>
<protein>
    <recommendedName>
        <fullName evidence="16">ATP-dependent zinc metalloprotease FtsH</fullName>
        <ecNumber evidence="16">3.4.24.-</ecNumber>
    </recommendedName>
</protein>
<dbReference type="PROSITE" id="PS00674">
    <property type="entry name" value="AAA"/>
    <property type="match status" value="1"/>
</dbReference>
<comment type="similarity">
    <text evidence="2 16">In the C-terminal section; belongs to the peptidase M41 family.</text>
</comment>
<feature type="active site" evidence="16">
    <location>
        <position position="426"/>
    </location>
</feature>
<evidence type="ECO:0000256" key="2">
    <source>
        <dbReference type="ARBA" id="ARBA00010044"/>
    </source>
</evidence>
<evidence type="ECO:0000259" key="18">
    <source>
        <dbReference type="SMART" id="SM00382"/>
    </source>
</evidence>
<evidence type="ECO:0000313" key="19">
    <source>
        <dbReference type="EMBL" id="PNR97638.1"/>
    </source>
</evidence>
<dbReference type="Pfam" id="PF06480">
    <property type="entry name" value="FtsH_ext"/>
    <property type="match status" value="1"/>
</dbReference>
<evidence type="ECO:0000256" key="15">
    <source>
        <dbReference type="ARBA" id="ARBA00061570"/>
    </source>
</evidence>
<dbReference type="GO" id="GO:0004222">
    <property type="term" value="F:metalloendopeptidase activity"/>
    <property type="evidence" value="ECO:0007669"/>
    <property type="project" value="InterPro"/>
</dbReference>
<dbReference type="InterPro" id="IPR027417">
    <property type="entry name" value="P-loop_NTPase"/>
</dbReference>
<evidence type="ECO:0000256" key="14">
    <source>
        <dbReference type="ARBA" id="ARBA00023136"/>
    </source>
</evidence>
<dbReference type="FunFam" id="1.20.58.760:FF:000001">
    <property type="entry name" value="ATP-dependent zinc metalloprotease FtsH"/>
    <property type="match status" value="1"/>
</dbReference>
<dbReference type="CDD" id="cd19501">
    <property type="entry name" value="RecA-like_FtsH"/>
    <property type="match status" value="1"/>
</dbReference>
<accession>A0A2K1P4C9</accession>
<dbReference type="Pfam" id="PF01434">
    <property type="entry name" value="Peptidase_M41"/>
    <property type="match status" value="1"/>
</dbReference>
<dbReference type="GO" id="GO:0016887">
    <property type="term" value="F:ATP hydrolysis activity"/>
    <property type="evidence" value="ECO:0007669"/>
    <property type="project" value="UniProtKB-UniRule"/>
</dbReference>
<proteinExistence type="inferred from homology"/>
<evidence type="ECO:0000256" key="1">
    <source>
        <dbReference type="ARBA" id="ARBA00004370"/>
    </source>
</evidence>
<keyword evidence="9 16" id="KW-0378">Hydrolase</keyword>
<dbReference type="GO" id="GO:0005524">
    <property type="term" value="F:ATP binding"/>
    <property type="evidence" value="ECO:0007669"/>
    <property type="project" value="UniProtKB-UniRule"/>
</dbReference>
<comment type="caution">
    <text evidence="19">The sequence shown here is derived from an EMBL/GenBank/DDBJ whole genome shotgun (WGS) entry which is preliminary data.</text>
</comment>
<dbReference type="Pfam" id="PF17862">
    <property type="entry name" value="AAA_lid_3"/>
    <property type="match status" value="1"/>
</dbReference>
<evidence type="ECO:0000256" key="10">
    <source>
        <dbReference type="ARBA" id="ARBA00022833"/>
    </source>
</evidence>
<dbReference type="Gene3D" id="3.30.720.210">
    <property type="match status" value="1"/>
</dbReference>
<feature type="domain" description="AAA+ ATPase" evidence="18">
    <location>
        <begin position="195"/>
        <end position="334"/>
    </location>
</feature>